<protein>
    <submittedName>
        <fullName evidence="2">Uncharacterized protein</fullName>
    </submittedName>
</protein>
<reference evidence="2 3" key="1">
    <citation type="submission" date="2020-01" db="EMBL/GenBank/DDBJ databases">
        <title>Pseudarthrobacter psychrotolerans sp. nov., isolated from antarctic soil.</title>
        <authorList>
            <person name="Shin Y."/>
            <person name="Park W."/>
        </authorList>
    </citation>
    <scope>NUCLEOTIDE SEQUENCE [LARGE SCALE GENOMIC DNA]</scope>
    <source>
        <strain evidence="2 3">YJ56</strain>
    </source>
</reference>
<evidence type="ECO:0000313" key="2">
    <source>
        <dbReference type="EMBL" id="QHK19788.1"/>
    </source>
</evidence>
<feature type="transmembrane region" description="Helical" evidence="1">
    <location>
        <begin position="38"/>
        <end position="57"/>
    </location>
</feature>
<proteinExistence type="predicted"/>
<name>A0A6P1NKC2_9MICC</name>
<sequence length="101" mass="11072">MIQVHRSAGQQPEWPAAGSGSHLGVIRHLHQDIGARRWVPAVAIILDVLVLTAFIVVKAGQDVLTLTVAAALSLTIFLGQWWAVRRRDQNAETHEGQQSHP</sequence>
<evidence type="ECO:0000313" key="3">
    <source>
        <dbReference type="Proteomes" id="UP000464186"/>
    </source>
</evidence>
<keyword evidence="3" id="KW-1185">Reference proteome</keyword>
<keyword evidence="1" id="KW-0812">Transmembrane</keyword>
<dbReference type="KEGG" id="psey:GU243_08650"/>
<dbReference type="EMBL" id="CP047898">
    <property type="protein sequence ID" value="QHK19788.1"/>
    <property type="molecule type" value="Genomic_DNA"/>
</dbReference>
<evidence type="ECO:0000256" key="1">
    <source>
        <dbReference type="SAM" id="Phobius"/>
    </source>
</evidence>
<organism evidence="2 3">
    <name type="scientific">Pseudarthrobacter psychrotolerans</name>
    <dbReference type="NCBI Taxonomy" id="2697569"/>
    <lineage>
        <taxon>Bacteria</taxon>
        <taxon>Bacillati</taxon>
        <taxon>Actinomycetota</taxon>
        <taxon>Actinomycetes</taxon>
        <taxon>Micrococcales</taxon>
        <taxon>Micrococcaceae</taxon>
        <taxon>Pseudarthrobacter</taxon>
    </lineage>
</organism>
<dbReference type="Proteomes" id="UP000464186">
    <property type="component" value="Chromosome"/>
</dbReference>
<gene>
    <name evidence="2" type="ORF">GU243_08650</name>
</gene>
<dbReference type="AlphaFoldDB" id="A0A6P1NKC2"/>
<keyword evidence="1" id="KW-0472">Membrane</keyword>
<feature type="transmembrane region" description="Helical" evidence="1">
    <location>
        <begin position="63"/>
        <end position="84"/>
    </location>
</feature>
<keyword evidence="1" id="KW-1133">Transmembrane helix</keyword>
<accession>A0A6P1NKC2</accession>